<evidence type="ECO:0000313" key="2">
    <source>
        <dbReference type="Proteomes" id="UP001230649"/>
    </source>
</evidence>
<keyword evidence="2" id="KW-1185">Reference proteome</keyword>
<gene>
    <name evidence="1" type="ORF">QFC20_004194</name>
</gene>
<dbReference type="EMBL" id="JASBWS010000046">
    <property type="protein sequence ID" value="KAJ9105859.1"/>
    <property type="molecule type" value="Genomic_DNA"/>
</dbReference>
<reference evidence="1" key="1">
    <citation type="submission" date="2023-04" db="EMBL/GenBank/DDBJ databases">
        <title>Draft Genome sequencing of Naganishia species isolated from polar environments using Oxford Nanopore Technology.</title>
        <authorList>
            <person name="Leo P."/>
            <person name="Venkateswaran K."/>
        </authorList>
    </citation>
    <scope>NUCLEOTIDE SEQUENCE</scope>
    <source>
        <strain evidence="1">MNA-CCFEE 5262</strain>
    </source>
</reference>
<sequence length="196" mass="22362">MRKVYVSLQAVASTNEKRWHGCEALVALETSERCPNQREDLSKHCRAHRGYTGPVPALEPLPGLRRVQSEPPAPRKVQYQIPTGPIPHRGASYHGLTRFETDRQQPITLDVRQAIIQDPLPFDKHIKIDSEDLKQRYLCQEVAKYLKKTEGFDGRSVEDNRVIVRGGFQRLEREAIMSQPVTPLKLFLAQGESRKA</sequence>
<accession>A0ACC2W3K7</accession>
<proteinExistence type="predicted"/>
<protein>
    <submittedName>
        <fullName evidence="1">Uncharacterized protein</fullName>
    </submittedName>
</protein>
<dbReference type="Proteomes" id="UP001230649">
    <property type="component" value="Unassembled WGS sequence"/>
</dbReference>
<name>A0ACC2W3K7_9TREE</name>
<evidence type="ECO:0000313" key="1">
    <source>
        <dbReference type="EMBL" id="KAJ9105859.1"/>
    </source>
</evidence>
<comment type="caution">
    <text evidence="1">The sequence shown here is derived from an EMBL/GenBank/DDBJ whole genome shotgun (WGS) entry which is preliminary data.</text>
</comment>
<organism evidence="1 2">
    <name type="scientific">Naganishia adeliensis</name>
    <dbReference type="NCBI Taxonomy" id="92952"/>
    <lineage>
        <taxon>Eukaryota</taxon>
        <taxon>Fungi</taxon>
        <taxon>Dikarya</taxon>
        <taxon>Basidiomycota</taxon>
        <taxon>Agaricomycotina</taxon>
        <taxon>Tremellomycetes</taxon>
        <taxon>Filobasidiales</taxon>
        <taxon>Filobasidiaceae</taxon>
        <taxon>Naganishia</taxon>
    </lineage>
</organism>